<dbReference type="SUPFAM" id="SSF49503">
    <property type="entry name" value="Cupredoxins"/>
    <property type="match status" value="3"/>
</dbReference>
<dbReference type="CDD" id="cd13854">
    <property type="entry name" value="CuRO_1_MaLCC_like"/>
    <property type="match status" value="1"/>
</dbReference>
<keyword evidence="3" id="KW-0677">Repeat</keyword>
<dbReference type="Pfam" id="PF07732">
    <property type="entry name" value="Cu-oxidase_3"/>
    <property type="match status" value="1"/>
</dbReference>
<dbReference type="InterPro" id="IPR001117">
    <property type="entry name" value="Cu-oxidase_2nd"/>
</dbReference>
<feature type="region of interest" description="Disordered" evidence="7">
    <location>
        <begin position="29"/>
        <end position="80"/>
    </location>
</feature>
<dbReference type="AlphaFoldDB" id="A0A9Q8PCE4"/>
<keyword evidence="5" id="KW-0186">Copper</keyword>
<evidence type="ECO:0000313" key="13">
    <source>
        <dbReference type="Proteomes" id="UP000756132"/>
    </source>
</evidence>
<dbReference type="PROSITE" id="PS00079">
    <property type="entry name" value="MULTICOPPER_OXIDASE1"/>
    <property type="match status" value="1"/>
</dbReference>
<dbReference type="GO" id="GO:0016491">
    <property type="term" value="F:oxidoreductase activity"/>
    <property type="evidence" value="ECO:0007669"/>
    <property type="project" value="UniProtKB-KW"/>
</dbReference>
<dbReference type="InterPro" id="IPR011707">
    <property type="entry name" value="Cu-oxidase-like_N"/>
</dbReference>
<dbReference type="Gene3D" id="2.60.40.420">
    <property type="entry name" value="Cupredoxins - blue copper proteins"/>
    <property type="match status" value="3"/>
</dbReference>
<evidence type="ECO:0000256" key="4">
    <source>
        <dbReference type="ARBA" id="ARBA00023002"/>
    </source>
</evidence>
<dbReference type="InterPro" id="IPR045087">
    <property type="entry name" value="Cu-oxidase_fam"/>
</dbReference>
<dbReference type="InterPro" id="IPR033138">
    <property type="entry name" value="Cu_oxidase_CS"/>
</dbReference>
<keyword evidence="13" id="KW-1185">Reference proteome</keyword>
<reference evidence="12" key="1">
    <citation type="submission" date="2021-12" db="EMBL/GenBank/DDBJ databases">
        <authorList>
            <person name="Zaccaron A."/>
            <person name="Stergiopoulos I."/>
        </authorList>
    </citation>
    <scope>NUCLEOTIDE SEQUENCE</scope>
    <source>
        <strain evidence="12">Race5_Kim</strain>
    </source>
</reference>
<dbReference type="RefSeq" id="XP_047764330.1">
    <property type="nucleotide sequence ID" value="XM_047908999.1"/>
</dbReference>
<evidence type="ECO:0000256" key="7">
    <source>
        <dbReference type="SAM" id="MobiDB-lite"/>
    </source>
</evidence>
<dbReference type="InterPro" id="IPR002355">
    <property type="entry name" value="Cu_oxidase_Cu_BS"/>
</dbReference>
<dbReference type="FunFam" id="2.60.40.420:FF:000038">
    <property type="entry name" value="Extracellular dihydrogeodin oxidase/laccase"/>
    <property type="match status" value="1"/>
</dbReference>
<feature type="chain" id="PRO_5040452374" evidence="8">
    <location>
        <begin position="22"/>
        <end position="620"/>
    </location>
</feature>
<dbReference type="Pfam" id="PF00394">
    <property type="entry name" value="Cu-oxidase"/>
    <property type="match status" value="1"/>
</dbReference>
<evidence type="ECO:0000256" key="5">
    <source>
        <dbReference type="ARBA" id="ARBA00023008"/>
    </source>
</evidence>
<dbReference type="KEGG" id="ffu:CLAFUR5_09851"/>
<keyword evidence="4" id="KW-0560">Oxidoreductase</keyword>
<keyword evidence="6" id="KW-0325">Glycoprotein</keyword>
<evidence type="ECO:0000259" key="9">
    <source>
        <dbReference type="Pfam" id="PF00394"/>
    </source>
</evidence>
<dbReference type="GO" id="GO:0005507">
    <property type="term" value="F:copper ion binding"/>
    <property type="evidence" value="ECO:0007669"/>
    <property type="project" value="InterPro"/>
</dbReference>
<proteinExistence type="inferred from homology"/>
<evidence type="ECO:0000259" key="11">
    <source>
        <dbReference type="Pfam" id="PF07732"/>
    </source>
</evidence>
<evidence type="ECO:0000259" key="10">
    <source>
        <dbReference type="Pfam" id="PF07731"/>
    </source>
</evidence>
<name>A0A9Q8PCE4_PASFU</name>
<dbReference type="Pfam" id="PF07731">
    <property type="entry name" value="Cu-oxidase_2"/>
    <property type="match status" value="1"/>
</dbReference>
<keyword evidence="8" id="KW-0732">Signal</keyword>
<dbReference type="InterPro" id="IPR011706">
    <property type="entry name" value="Cu-oxidase_C"/>
</dbReference>
<feature type="domain" description="Plastocyanin-like" evidence="11">
    <location>
        <begin position="90"/>
        <end position="204"/>
    </location>
</feature>
<evidence type="ECO:0000256" key="3">
    <source>
        <dbReference type="ARBA" id="ARBA00022737"/>
    </source>
</evidence>
<dbReference type="FunFam" id="2.60.40.420:FF:000021">
    <property type="entry name" value="Extracellular dihydrogeodin oxidase/laccase"/>
    <property type="match status" value="1"/>
</dbReference>
<feature type="compositionally biased region" description="Pro residues" evidence="7">
    <location>
        <begin position="54"/>
        <end position="76"/>
    </location>
</feature>
<evidence type="ECO:0000256" key="8">
    <source>
        <dbReference type="SAM" id="SignalP"/>
    </source>
</evidence>
<feature type="signal peptide" evidence="8">
    <location>
        <begin position="1"/>
        <end position="21"/>
    </location>
</feature>
<dbReference type="PROSITE" id="PS00080">
    <property type="entry name" value="MULTICOPPER_OXIDASE2"/>
    <property type="match status" value="1"/>
</dbReference>
<dbReference type="InterPro" id="IPR008972">
    <property type="entry name" value="Cupredoxin"/>
</dbReference>
<dbReference type="OrthoDB" id="2121828at2759"/>
<evidence type="ECO:0000256" key="6">
    <source>
        <dbReference type="ARBA" id="ARBA00023180"/>
    </source>
</evidence>
<evidence type="ECO:0000256" key="1">
    <source>
        <dbReference type="ARBA" id="ARBA00010609"/>
    </source>
</evidence>
<dbReference type="PANTHER" id="PTHR11709:SF145">
    <property type="entry name" value="LCC1"/>
    <property type="match status" value="1"/>
</dbReference>
<dbReference type="EMBL" id="CP090169">
    <property type="protein sequence ID" value="UJO19964.1"/>
    <property type="molecule type" value="Genomic_DNA"/>
</dbReference>
<accession>A0A9Q8PCE4</accession>
<dbReference type="PANTHER" id="PTHR11709">
    <property type="entry name" value="MULTI-COPPER OXIDASE"/>
    <property type="match status" value="1"/>
</dbReference>
<dbReference type="Proteomes" id="UP000756132">
    <property type="component" value="Chromosome 7"/>
</dbReference>
<protein>
    <submittedName>
        <fullName evidence="12">Oxidoreductase ptaK</fullName>
    </submittedName>
</protein>
<dbReference type="GeneID" id="71989729"/>
<organism evidence="12 13">
    <name type="scientific">Passalora fulva</name>
    <name type="common">Tomato leaf mold</name>
    <name type="synonym">Cladosporium fulvum</name>
    <dbReference type="NCBI Taxonomy" id="5499"/>
    <lineage>
        <taxon>Eukaryota</taxon>
        <taxon>Fungi</taxon>
        <taxon>Dikarya</taxon>
        <taxon>Ascomycota</taxon>
        <taxon>Pezizomycotina</taxon>
        <taxon>Dothideomycetes</taxon>
        <taxon>Dothideomycetidae</taxon>
        <taxon>Mycosphaerellales</taxon>
        <taxon>Mycosphaerellaceae</taxon>
        <taxon>Fulvia</taxon>
    </lineage>
</organism>
<evidence type="ECO:0000256" key="2">
    <source>
        <dbReference type="ARBA" id="ARBA00022723"/>
    </source>
</evidence>
<evidence type="ECO:0000313" key="12">
    <source>
        <dbReference type="EMBL" id="UJO19964.1"/>
    </source>
</evidence>
<reference evidence="12" key="2">
    <citation type="journal article" date="2022" name="Microb. Genom.">
        <title>A chromosome-scale genome assembly of the tomato pathogen Cladosporium fulvum reveals a compartmentalized genome architecture and the presence of a dispensable chromosome.</title>
        <authorList>
            <person name="Zaccaron A.Z."/>
            <person name="Chen L.H."/>
            <person name="Samaras A."/>
            <person name="Stergiopoulos I."/>
        </authorList>
    </citation>
    <scope>NUCLEOTIDE SEQUENCE</scope>
    <source>
        <strain evidence="12">Race5_Kim</strain>
    </source>
</reference>
<gene>
    <name evidence="12" type="ORF">CLAFUR5_09851</name>
</gene>
<sequence>MAGLLSLLLGATKLIPGLSQGFTNGQSQWGTIGQPSLPPYLGNNPGYEVSPVQPSYPGPAPGQPPQGPNGGPPPVMPDTGEVRRYDWTVHRQVMAPDGVVKEGIFVNGQYPGPLLEANWGDWIEVTVRNGLEDEGTTIHWHGLLQKETPWYDGVPGASQCPIAPGKTFTYRFRADSFGTSWWHAHYSAQYSDGVFGPMIIYGPNHVKYDIDVGPVMINDYYHDTYVENLKESLGQRVTPRSDNNLINGKMNFDCSQATNGQKCTPNAGVSKFKFKSGKKHRLRLINSGAEGIQRFTIDEHKMTVIANDFVPVKPYQVSWVTLGVGQRTDIIVEGTGKSNGVYWMRTEISQFCSFPNQPYALAAIYYERASTNAVPQSKATPVQDNDCSNDALDLTEPFYQYDRPSEPSITTRIDMTNIQNATGQFVWVMNNSSFRADWDSPILLSAAQGKSQFPTQQNVYRYSRVNERQTIRLILHSIAAPLPHPIHLHGHDFWVLAEGYGEWDGSIVRPSNPQRRDVHLMDKALPPTGGTVATSGGPPGTPYFIVIELEADNPGVWPMHCHIAWHLSGGMYINVLVSFDERPEDIQRERQTIESVAAQTCPDWKAYSSRNNVPQIDAGT</sequence>
<feature type="domain" description="Plastocyanin-like" evidence="9">
    <location>
        <begin position="214"/>
        <end position="367"/>
    </location>
</feature>
<comment type="similarity">
    <text evidence="1">Belongs to the multicopper oxidase family.</text>
</comment>
<keyword evidence="2" id="KW-0479">Metal-binding</keyword>
<dbReference type="CDD" id="cd13901">
    <property type="entry name" value="CuRO_3_MaLCC_like"/>
    <property type="match status" value="1"/>
</dbReference>
<feature type="domain" description="Plastocyanin-like" evidence="10">
    <location>
        <begin position="446"/>
        <end position="578"/>
    </location>
</feature>